<dbReference type="EMBL" id="ARXS01000006">
    <property type="protein sequence ID" value="MCU5782206.1"/>
    <property type="molecule type" value="Genomic_DNA"/>
</dbReference>
<gene>
    <name evidence="3" type="ORF">MA04_01506</name>
</gene>
<dbReference type="Proteomes" id="UP001064106">
    <property type="component" value="Unassembled WGS sequence"/>
</dbReference>
<sequence>MKNKEHMNMTPCGLTALGLAATLTLSACGGGGGGGGGGEALPPKLELSNFQPATTVIGQADFAGTGPNKGADYETPAADSLATPYGNPAVSPSGTLFISDTENYRVLGYQSLPTVNNAAADFVLGQPDFTSNEPGMLSSPQGVSIAGGRMAVANFDGDRVLIYNTIPAGGGTEPDVVVGQVDFDSQEDTCDATHLNSPEAATLTADGRLVVADSAHNRVLIWNTLPTAHGQPADLVLGQGDFTHCVPNDGDQDRSRNPRSARTLHNPTGVWTDGHRLAVIDNNNNRVLVWNSFPTNHFQPADIVLGQEDFTSASDSADTLDTPYGIDSNGRQLAVADSANNRVLIWDSFPTSNFQQPDIILGQSDFAHTQANDDNQDGEEDPTASARVLRFPTGVRFYQDKLLVSEIGNNRVLVFQSQ</sequence>
<protein>
    <recommendedName>
        <fullName evidence="5">NHL repeat containing protein</fullName>
    </recommendedName>
</protein>
<name>A0ABT2QXF7_9GAMM</name>
<keyword evidence="4" id="KW-1185">Reference proteome</keyword>
<comment type="caution">
    <text evidence="3">The sequence shown here is derived from an EMBL/GenBank/DDBJ whole genome shotgun (WGS) entry which is preliminary data.</text>
</comment>
<dbReference type="PROSITE" id="PS51257">
    <property type="entry name" value="PROKAR_LIPOPROTEIN"/>
    <property type="match status" value="1"/>
</dbReference>
<reference evidence="3" key="1">
    <citation type="submission" date="2012-09" db="EMBL/GenBank/DDBJ databases">
        <title>Genome Sequence of alkane-degrading Bacterium Alcanivorax balearicus MACL04.</title>
        <authorList>
            <person name="Lai Q."/>
            <person name="Shao Z."/>
        </authorList>
    </citation>
    <scope>NUCLEOTIDE SEQUENCE</scope>
    <source>
        <strain evidence="3">MACL04</strain>
    </source>
</reference>
<organism evidence="3 4">
    <name type="scientific">Alloalcanivorax balearicus MACL04</name>
    <dbReference type="NCBI Taxonomy" id="1177182"/>
    <lineage>
        <taxon>Bacteria</taxon>
        <taxon>Pseudomonadati</taxon>
        <taxon>Pseudomonadota</taxon>
        <taxon>Gammaproteobacteria</taxon>
        <taxon>Oceanospirillales</taxon>
        <taxon>Alcanivoracaceae</taxon>
        <taxon>Alloalcanivorax</taxon>
    </lineage>
</organism>
<dbReference type="PANTHER" id="PTHR24104">
    <property type="entry name" value="E3 UBIQUITIN-PROTEIN LIGASE NHLRC1-RELATED"/>
    <property type="match status" value="1"/>
</dbReference>
<feature type="signal peptide" evidence="2">
    <location>
        <begin position="1"/>
        <end position="27"/>
    </location>
</feature>
<evidence type="ECO:0000256" key="2">
    <source>
        <dbReference type="SAM" id="SignalP"/>
    </source>
</evidence>
<keyword evidence="2" id="KW-0732">Signal</keyword>
<dbReference type="RefSeq" id="WP_262460001.1">
    <property type="nucleotide sequence ID" value="NZ_ARXS01000006.1"/>
</dbReference>
<dbReference type="InterPro" id="IPR011042">
    <property type="entry name" value="6-blade_b-propeller_TolB-like"/>
</dbReference>
<evidence type="ECO:0000313" key="4">
    <source>
        <dbReference type="Proteomes" id="UP001064106"/>
    </source>
</evidence>
<evidence type="ECO:0000313" key="3">
    <source>
        <dbReference type="EMBL" id="MCU5782206.1"/>
    </source>
</evidence>
<evidence type="ECO:0008006" key="5">
    <source>
        <dbReference type="Google" id="ProtNLM"/>
    </source>
</evidence>
<feature type="chain" id="PRO_5045484896" description="NHL repeat containing protein" evidence="2">
    <location>
        <begin position="28"/>
        <end position="418"/>
    </location>
</feature>
<dbReference type="SUPFAM" id="SSF101898">
    <property type="entry name" value="NHL repeat"/>
    <property type="match status" value="1"/>
</dbReference>
<dbReference type="Gene3D" id="2.120.10.30">
    <property type="entry name" value="TolB, C-terminal domain"/>
    <property type="match status" value="1"/>
</dbReference>
<evidence type="ECO:0000256" key="1">
    <source>
        <dbReference type="SAM" id="MobiDB-lite"/>
    </source>
</evidence>
<dbReference type="PANTHER" id="PTHR24104:SF25">
    <property type="entry name" value="PROTEIN LIN-41"/>
    <property type="match status" value="1"/>
</dbReference>
<proteinExistence type="predicted"/>
<dbReference type="InterPro" id="IPR050952">
    <property type="entry name" value="TRIM-NHL_E3_ligases"/>
</dbReference>
<accession>A0ABT2QXF7</accession>
<feature type="region of interest" description="Disordered" evidence="1">
    <location>
        <begin position="246"/>
        <end position="268"/>
    </location>
</feature>